<dbReference type="EMBL" id="FUWM01000029">
    <property type="protein sequence ID" value="SKA04677.1"/>
    <property type="molecule type" value="Genomic_DNA"/>
</dbReference>
<name>A0A1T4QM07_9FIRM</name>
<reference evidence="2" key="1">
    <citation type="submission" date="2017-02" db="EMBL/GenBank/DDBJ databases">
        <authorList>
            <person name="Varghese N."/>
            <person name="Submissions S."/>
        </authorList>
    </citation>
    <scope>NUCLEOTIDE SEQUENCE [LARGE SCALE GENOMIC DNA]</scope>
    <source>
        <strain evidence="2">ATCC BAA-73</strain>
    </source>
</reference>
<dbReference type="Pfam" id="PF09560">
    <property type="entry name" value="Spore_YunB"/>
    <property type="match status" value="1"/>
</dbReference>
<dbReference type="PIRSF" id="PIRSF021383">
    <property type="entry name" value="YunB"/>
    <property type="match status" value="1"/>
</dbReference>
<dbReference type="AlphaFoldDB" id="A0A1T4QM07"/>
<dbReference type="STRING" id="142842.SAMN02745118_02610"/>
<accession>A0A1T4QM07</accession>
<proteinExistence type="predicted"/>
<gene>
    <name evidence="1" type="ORF">SAMN02745118_02610</name>
</gene>
<dbReference type="NCBIfam" id="TIGR02832">
    <property type="entry name" value="spo_yunB"/>
    <property type="match status" value="1"/>
</dbReference>
<evidence type="ECO:0000313" key="1">
    <source>
        <dbReference type="EMBL" id="SKA04677.1"/>
    </source>
</evidence>
<organism evidence="1 2">
    <name type="scientific">Selenihalanaerobacter shriftii</name>
    <dbReference type="NCBI Taxonomy" id="142842"/>
    <lineage>
        <taxon>Bacteria</taxon>
        <taxon>Bacillati</taxon>
        <taxon>Bacillota</taxon>
        <taxon>Clostridia</taxon>
        <taxon>Halanaerobiales</taxon>
        <taxon>Halobacteroidaceae</taxon>
        <taxon>Selenihalanaerobacter</taxon>
    </lineage>
</organism>
<protein>
    <submittedName>
        <fullName evidence="1">Sporulation protein YunB</fullName>
    </submittedName>
</protein>
<sequence length="213" mass="23949">MNITLKRLLVTILIVTILLSSLIVFLVEFALRPILYEIAELKASSLVTEAINRAVYQKSTQLNYDDLVRTKTDHQGNIIFMQPNLHKINQVSSQISLQIQESLQKIKKHRVQLPVAQMFGIQVLANYGPKLNAQIVPHGSLKTDIVDYFQPAGINQTRHKIDLEVTTSTRVVVPFISEDIKVQTTIPLTEAIIVGRVPEVYVGLDQGLISKEK</sequence>
<dbReference type="RefSeq" id="WP_159442964.1">
    <property type="nucleotide sequence ID" value="NZ_FUWM01000029.1"/>
</dbReference>
<dbReference type="InterPro" id="IPR014197">
    <property type="entry name" value="Sporulation_prot_YunB"/>
</dbReference>
<evidence type="ECO:0000313" key="2">
    <source>
        <dbReference type="Proteomes" id="UP000190625"/>
    </source>
</evidence>
<keyword evidence="2" id="KW-1185">Reference proteome</keyword>
<dbReference type="Proteomes" id="UP000190625">
    <property type="component" value="Unassembled WGS sequence"/>
</dbReference>
<dbReference type="OrthoDB" id="1649278at2"/>